<dbReference type="Proteomes" id="UP000585905">
    <property type="component" value="Unassembled WGS sequence"/>
</dbReference>
<evidence type="ECO:0000313" key="8">
    <source>
        <dbReference type="Proteomes" id="UP000585905"/>
    </source>
</evidence>
<organism evidence="7 8">
    <name type="scientific">Microcella alkalica</name>
    <dbReference type="NCBI Taxonomy" id="355930"/>
    <lineage>
        <taxon>Bacteria</taxon>
        <taxon>Bacillati</taxon>
        <taxon>Actinomycetota</taxon>
        <taxon>Actinomycetes</taxon>
        <taxon>Micrococcales</taxon>
        <taxon>Microbacteriaceae</taxon>
        <taxon>Microcella</taxon>
    </lineage>
</organism>
<dbReference type="EC" id="3.1.31.1" evidence="7"/>
<protein>
    <submittedName>
        <fullName evidence="7">Micrococcal nuclease</fullName>
        <ecNumber evidence="7">3.1.31.1</ecNumber>
    </submittedName>
</protein>
<dbReference type="PANTHER" id="PTHR12302:SF3">
    <property type="entry name" value="SERINE_THREONINE-PROTEIN KINASE 31"/>
    <property type="match status" value="1"/>
</dbReference>
<dbReference type="InterPro" id="IPR016071">
    <property type="entry name" value="Staphylococal_nuclease_OB-fold"/>
</dbReference>
<dbReference type="Pfam" id="PF00565">
    <property type="entry name" value="SNase"/>
    <property type="match status" value="1"/>
</dbReference>
<dbReference type="RefSeq" id="WP_182491582.1">
    <property type="nucleotide sequence ID" value="NZ_BAAAOV010000001.1"/>
</dbReference>
<evidence type="ECO:0000259" key="6">
    <source>
        <dbReference type="PROSITE" id="PS50830"/>
    </source>
</evidence>
<keyword evidence="1" id="KW-0540">Nuclease</keyword>
<feature type="signal peptide" evidence="5">
    <location>
        <begin position="1"/>
        <end position="19"/>
    </location>
</feature>
<dbReference type="InterPro" id="IPR002071">
    <property type="entry name" value="Thermonucl_AS"/>
</dbReference>
<keyword evidence="2" id="KW-0255">Endonuclease</keyword>
<feature type="compositionally biased region" description="Gly residues" evidence="4">
    <location>
        <begin position="37"/>
        <end position="48"/>
    </location>
</feature>
<dbReference type="PROSITE" id="PS50830">
    <property type="entry name" value="TNASE_3"/>
    <property type="match status" value="1"/>
</dbReference>
<evidence type="ECO:0000256" key="2">
    <source>
        <dbReference type="ARBA" id="ARBA00022759"/>
    </source>
</evidence>
<dbReference type="EMBL" id="JACGWX010000007">
    <property type="protein sequence ID" value="MBA8848798.1"/>
    <property type="molecule type" value="Genomic_DNA"/>
</dbReference>
<dbReference type="GO" id="GO:0003676">
    <property type="term" value="F:nucleic acid binding"/>
    <property type="evidence" value="ECO:0007669"/>
    <property type="project" value="InterPro"/>
</dbReference>
<evidence type="ECO:0000256" key="4">
    <source>
        <dbReference type="SAM" id="MobiDB-lite"/>
    </source>
</evidence>
<gene>
    <name evidence="7" type="ORF">FHX53_002412</name>
</gene>
<name>A0A839EGW0_9MICO</name>
<dbReference type="SMART" id="SM00318">
    <property type="entry name" value="SNc"/>
    <property type="match status" value="1"/>
</dbReference>
<comment type="caution">
    <text evidence="7">The sequence shown here is derived from an EMBL/GenBank/DDBJ whole genome shotgun (WGS) entry which is preliminary data.</text>
</comment>
<keyword evidence="3 7" id="KW-0378">Hydrolase</keyword>
<evidence type="ECO:0000313" key="7">
    <source>
        <dbReference type="EMBL" id="MBA8848798.1"/>
    </source>
</evidence>
<dbReference type="Gene3D" id="2.40.50.90">
    <property type="match status" value="1"/>
</dbReference>
<evidence type="ECO:0000256" key="5">
    <source>
        <dbReference type="SAM" id="SignalP"/>
    </source>
</evidence>
<dbReference type="AlphaFoldDB" id="A0A839EGW0"/>
<dbReference type="InterPro" id="IPR035437">
    <property type="entry name" value="SNase_OB-fold_sf"/>
</dbReference>
<dbReference type="GO" id="GO:1990599">
    <property type="term" value="F:3' overhang single-stranded DNA endodeoxyribonuclease activity"/>
    <property type="evidence" value="ECO:0007669"/>
    <property type="project" value="UniProtKB-EC"/>
</dbReference>
<feature type="chain" id="PRO_5038430485" evidence="5">
    <location>
        <begin position="20"/>
        <end position="189"/>
    </location>
</feature>
<dbReference type="PANTHER" id="PTHR12302">
    <property type="entry name" value="EBNA2 BINDING PROTEIN P100"/>
    <property type="match status" value="1"/>
</dbReference>
<dbReference type="SUPFAM" id="SSF50199">
    <property type="entry name" value="Staphylococcal nuclease"/>
    <property type="match status" value="1"/>
</dbReference>
<sequence>MPRSPALALAALLALGSLAGCSLLPLELREPDRGVPGAPGTGSGGGSRSGSLGEPTGTGTIASITDGDTVRLRVGGEELRVRLIGIDTPEMRDPLECFGPEATDALESLAPVGSEVGYAYDRDPQDRFERELMYLYAADGTLINLELVAQGYAEAIRIQPNDRFWHELQAAERAARDADRGLWGSCPAP</sequence>
<dbReference type="PROSITE" id="PS01123">
    <property type="entry name" value="TNASE_1"/>
    <property type="match status" value="1"/>
</dbReference>
<keyword evidence="5" id="KW-0732">Signal</keyword>
<evidence type="ECO:0000256" key="1">
    <source>
        <dbReference type="ARBA" id="ARBA00022722"/>
    </source>
</evidence>
<proteinExistence type="predicted"/>
<evidence type="ECO:0000256" key="3">
    <source>
        <dbReference type="ARBA" id="ARBA00022801"/>
    </source>
</evidence>
<keyword evidence="8" id="KW-1185">Reference proteome</keyword>
<accession>A0A839EGW0</accession>
<feature type="region of interest" description="Disordered" evidence="4">
    <location>
        <begin position="32"/>
        <end position="64"/>
    </location>
</feature>
<dbReference type="PROSITE" id="PS51257">
    <property type="entry name" value="PROKAR_LIPOPROTEIN"/>
    <property type="match status" value="1"/>
</dbReference>
<reference evidence="7 8" key="1">
    <citation type="submission" date="2020-07" db="EMBL/GenBank/DDBJ databases">
        <title>Sequencing the genomes of 1000 actinobacteria strains.</title>
        <authorList>
            <person name="Klenk H.-P."/>
        </authorList>
    </citation>
    <scope>NUCLEOTIDE SEQUENCE [LARGE SCALE GENOMIC DNA]</scope>
    <source>
        <strain evidence="7 8">DSM 19663</strain>
    </source>
</reference>
<feature type="domain" description="TNase-like" evidence="6">
    <location>
        <begin position="55"/>
        <end position="185"/>
    </location>
</feature>